<dbReference type="Gene3D" id="3.50.50.60">
    <property type="entry name" value="FAD/NAD(P)-binding domain"/>
    <property type="match status" value="2"/>
</dbReference>
<organism evidence="8 9">
    <name type="scientific">Leuconostoc suionicum</name>
    <dbReference type="NCBI Taxonomy" id="1511761"/>
    <lineage>
        <taxon>Bacteria</taxon>
        <taxon>Bacillati</taxon>
        <taxon>Bacillota</taxon>
        <taxon>Bacilli</taxon>
        <taxon>Lactobacillales</taxon>
        <taxon>Lactobacillaceae</taxon>
        <taxon>Leuconostoc</taxon>
    </lineage>
</organism>
<dbReference type="InterPro" id="IPR028261">
    <property type="entry name" value="DPD_II"/>
</dbReference>
<reference evidence="7 10" key="2">
    <citation type="submission" date="2018-02" db="EMBL/GenBank/DDBJ databases">
        <authorList>
            <person name="Rodrigo-Torres L."/>
            <person name="Arahal R. D."/>
            <person name="Lucena T."/>
        </authorList>
    </citation>
    <scope>NUCLEOTIDE SEQUENCE [LARGE SCALE GENOMIC DNA]</scope>
    <source>
        <strain evidence="7 10">CECT 8486</strain>
    </source>
</reference>
<dbReference type="Pfam" id="PF07992">
    <property type="entry name" value="Pyr_redox_2"/>
    <property type="match status" value="1"/>
</dbReference>
<dbReference type="Gene3D" id="1.10.1060.10">
    <property type="entry name" value="Alpha-helical ferredoxin"/>
    <property type="match status" value="1"/>
</dbReference>
<evidence type="ECO:0000259" key="5">
    <source>
        <dbReference type="Pfam" id="PF07992"/>
    </source>
</evidence>
<dbReference type="InterPro" id="IPR051394">
    <property type="entry name" value="Glutamate_Synthase"/>
</dbReference>
<dbReference type="GeneID" id="99673938"/>
<dbReference type="PANTHER" id="PTHR43100:SF3">
    <property type="entry name" value="FAD_NAD(P)-BINDING DOMAIN-CONTAINING PROTEIN"/>
    <property type="match status" value="1"/>
</dbReference>
<name>A0A2N9K8T5_9LACO</name>
<dbReference type="GO" id="GO:0006537">
    <property type="term" value="P:glutamate biosynthetic process"/>
    <property type="evidence" value="ECO:0007669"/>
    <property type="project" value="UniProtKB-KW"/>
</dbReference>
<evidence type="ECO:0000313" key="9">
    <source>
        <dbReference type="Proteomes" id="UP000237923"/>
    </source>
</evidence>
<evidence type="ECO:0000256" key="4">
    <source>
        <dbReference type="ARBA" id="ARBA00029440"/>
    </source>
</evidence>
<evidence type="ECO:0000256" key="2">
    <source>
        <dbReference type="ARBA" id="ARBA00023002"/>
    </source>
</evidence>
<dbReference type="PRINTS" id="PR00419">
    <property type="entry name" value="ADXRDTASE"/>
</dbReference>
<dbReference type="KEGG" id="lsu:A6B45_03975"/>
<evidence type="ECO:0000259" key="6">
    <source>
        <dbReference type="Pfam" id="PF14691"/>
    </source>
</evidence>
<dbReference type="NCBIfam" id="TIGR01317">
    <property type="entry name" value="GOGAT_sm_gam"/>
    <property type="match status" value="1"/>
</dbReference>
<evidence type="ECO:0000256" key="1">
    <source>
        <dbReference type="ARBA" id="ARBA00022605"/>
    </source>
</evidence>
<dbReference type="EMBL" id="OKQR01000001">
    <property type="protein sequence ID" value="SPD91719.1"/>
    <property type="molecule type" value="Genomic_DNA"/>
</dbReference>
<protein>
    <submittedName>
        <fullName evidence="8">Glutamate synthase [NADPH] small chain</fullName>
        <ecNumber evidence="8">1.4.1.13</ecNumber>
    </submittedName>
</protein>
<dbReference type="Proteomes" id="UP000239237">
    <property type="component" value="Unassembled WGS sequence"/>
</dbReference>
<dbReference type="GO" id="GO:0051536">
    <property type="term" value="F:iron-sulfur cluster binding"/>
    <property type="evidence" value="ECO:0007669"/>
    <property type="project" value="InterPro"/>
</dbReference>
<dbReference type="AlphaFoldDB" id="A0A2N9K8T5"/>
<evidence type="ECO:0000313" key="10">
    <source>
        <dbReference type="Proteomes" id="UP000239237"/>
    </source>
</evidence>
<proteinExistence type="predicted"/>
<comment type="pathway">
    <text evidence="4">Amino-acid biosynthesis.</text>
</comment>
<dbReference type="GO" id="GO:0004355">
    <property type="term" value="F:glutamate synthase (NADPH) activity"/>
    <property type="evidence" value="ECO:0007669"/>
    <property type="project" value="UniProtKB-EC"/>
</dbReference>
<accession>A0A2N9K8T5</accession>
<keyword evidence="2 8" id="KW-0560">Oxidoreductase</keyword>
<dbReference type="Pfam" id="PF14691">
    <property type="entry name" value="Fer4_20"/>
    <property type="match status" value="1"/>
</dbReference>
<dbReference type="InterPro" id="IPR023753">
    <property type="entry name" value="FAD/NAD-binding_dom"/>
</dbReference>
<reference evidence="8 9" key="1">
    <citation type="submission" date="2018-02" db="EMBL/GenBank/DDBJ databases">
        <authorList>
            <person name="Cohen D.B."/>
            <person name="Kent A.D."/>
        </authorList>
    </citation>
    <scope>NUCLEOTIDE SEQUENCE [LARGE SCALE GENOMIC DNA]</scope>
    <source>
        <strain evidence="8 9">CECT 9216</strain>
    </source>
</reference>
<dbReference type="Proteomes" id="UP000237923">
    <property type="component" value="Unassembled WGS sequence"/>
</dbReference>
<dbReference type="SUPFAM" id="SSF51971">
    <property type="entry name" value="Nucleotide-binding domain"/>
    <property type="match status" value="1"/>
</dbReference>
<dbReference type="EC" id="1.4.1.13" evidence="8"/>
<keyword evidence="1" id="KW-0028">Amino-acid biosynthesis</keyword>
<keyword evidence="3" id="KW-0314">Glutamate biosynthesis</keyword>
<evidence type="ECO:0000256" key="3">
    <source>
        <dbReference type="ARBA" id="ARBA00023164"/>
    </source>
</evidence>
<dbReference type="PANTHER" id="PTHR43100">
    <property type="entry name" value="GLUTAMATE SYNTHASE [NADPH] SMALL CHAIN"/>
    <property type="match status" value="1"/>
</dbReference>
<keyword evidence="10" id="KW-1185">Reference proteome</keyword>
<dbReference type="GO" id="GO:0016639">
    <property type="term" value="F:oxidoreductase activity, acting on the CH-NH2 group of donors, NAD or NADP as acceptor"/>
    <property type="evidence" value="ECO:0007669"/>
    <property type="project" value="InterPro"/>
</dbReference>
<evidence type="ECO:0000313" key="7">
    <source>
        <dbReference type="EMBL" id="SPD91719.1"/>
    </source>
</evidence>
<dbReference type="InterPro" id="IPR009051">
    <property type="entry name" value="Helical_ferredxn"/>
</dbReference>
<evidence type="ECO:0000313" key="8">
    <source>
        <dbReference type="EMBL" id="SPE06998.1"/>
    </source>
</evidence>
<dbReference type="SUPFAM" id="SSF46548">
    <property type="entry name" value="alpha-helical ferredoxin"/>
    <property type="match status" value="1"/>
</dbReference>
<gene>
    <name evidence="8" type="primary">gltB_1</name>
    <name evidence="7" type="ORF">LES8486_00704</name>
    <name evidence="8" type="ORF">LES9216_00851</name>
</gene>
<sequence length="484" mass="53913">MADPFGFLKYERVDNPYREINERIKDFNYLEEPLKFDKRAEQAARCMNCGVPYCHIGALYGDKSKQISGCPNDNLIPEWNDLLYRKELHQAWLRLAKTNPIPEFTGKVCPAPCEVSCNEFLNGEGVTIKDNEDFIVEYAFAHGWVVSEGLPAQRTGKKIAVIGSGPAGITAAWRLNQLGHEVTIFEKDERFGGLLMYGIPNMKLEKWVVDRRFKVMSEVGIKLKANTTVGKDITKEQLDSDFDKVIIATGASIARDINVPGRNLQGIDFALPFLNAATENVLKNGTTKFERSLSNKKVIVIGSGDTATDCIATAVRLGAEHVTQFDYHAQKPTDRTTPWPEYPWQKQITYGQAEAIETVNPELIPYQTQTVEFLGNEFGEAIGVRTVLIDSNKKLIPNSEKEYEADLILIAVGFIGLNTKILKNLGITQLNVMGMTNQENYMVAGDANTGANLVITAIHDARLVAEMIDSKLQSFADSFSFEVN</sequence>
<dbReference type="EMBL" id="OKQU01000001">
    <property type="protein sequence ID" value="SPE06998.1"/>
    <property type="molecule type" value="Genomic_DNA"/>
</dbReference>
<feature type="domain" description="FAD/NAD(P)-binding" evidence="5">
    <location>
        <begin position="158"/>
        <end position="460"/>
    </location>
</feature>
<feature type="domain" description="Dihydroprymidine dehydrogenase" evidence="6">
    <location>
        <begin position="23"/>
        <end position="143"/>
    </location>
</feature>
<dbReference type="RefSeq" id="WP_072613457.1">
    <property type="nucleotide sequence ID" value="NZ_AP017935.1"/>
</dbReference>
<dbReference type="InterPro" id="IPR006005">
    <property type="entry name" value="Glut_synth_ssu1"/>
</dbReference>
<dbReference type="InterPro" id="IPR036188">
    <property type="entry name" value="FAD/NAD-bd_sf"/>
</dbReference>